<feature type="domain" description="ACT" evidence="1">
    <location>
        <begin position="2"/>
        <end position="140"/>
    </location>
</feature>
<proteinExistence type="predicted"/>
<dbReference type="InterPro" id="IPR045865">
    <property type="entry name" value="ACT-like_dom_sf"/>
</dbReference>
<dbReference type="PANTHER" id="PTHR40099:SF1">
    <property type="entry name" value="ACETOLACTATE SYNTHASE, SMALL SUBUNIT"/>
    <property type="match status" value="1"/>
</dbReference>
<keyword evidence="3" id="KW-1185">Reference proteome</keyword>
<dbReference type="Proteomes" id="UP001589688">
    <property type="component" value="Unassembled WGS sequence"/>
</dbReference>
<dbReference type="Gene3D" id="3.30.2130.10">
    <property type="entry name" value="VC0802-like"/>
    <property type="match status" value="1"/>
</dbReference>
<organism evidence="2 3">
    <name type="scientific">Hallella seregens ATCC 51272</name>
    <dbReference type="NCBI Taxonomy" id="1336250"/>
    <lineage>
        <taxon>Bacteria</taxon>
        <taxon>Pseudomonadati</taxon>
        <taxon>Bacteroidota</taxon>
        <taxon>Bacteroidia</taxon>
        <taxon>Bacteroidales</taxon>
        <taxon>Prevotellaceae</taxon>
        <taxon>Hallella</taxon>
    </lineage>
</organism>
<dbReference type="EMBL" id="JBHLZF010000002">
    <property type="protein sequence ID" value="MFB9897245.1"/>
    <property type="molecule type" value="Genomic_DNA"/>
</dbReference>
<accession>A0ABV5ZJY6</accession>
<comment type="caution">
    <text evidence="2">The sequence shown here is derived from an EMBL/GenBank/DDBJ whole genome shotgun (WGS) entry which is preliminary data.</text>
</comment>
<evidence type="ECO:0000313" key="3">
    <source>
        <dbReference type="Proteomes" id="UP001589688"/>
    </source>
</evidence>
<dbReference type="RefSeq" id="WP_027952210.1">
    <property type="nucleotide sequence ID" value="NZ_JADU01000015.1"/>
</dbReference>
<dbReference type="Pfam" id="PF19571">
    <property type="entry name" value="ACT_8"/>
    <property type="match status" value="1"/>
</dbReference>
<gene>
    <name evidence="2" type="ORF">ACFFK8_05395</name>
</gene>
<sequence>MVNQISIFIQNKAGTLEKVLRLFKQSRIQLITTTVADTQDFGICRVICTEPQRACLVLKEAGITATLTQVQAISLDNTPGMAADALEIFAADEIEINYLYSFLLKNRGVLIFKTDNKERADRIIAEHRLTALDDKDLLKLAE</sequence>
<dbReference type="SUPFAM" id="SSF55021">
    <property type="entry name" value="ACT-like"/>
    <property type="match status" value="2"/>
</dbReference>
<evidence type="ECO:0000259" key="1">
    <source>
        <dbReference type="Pfam" id="PF19571"/>
    </source>
</evidence>
<dbReference type="PANTHER" id="PTHR40099">
    <property type="entry name" value="ACETOLACTATE SYNTHASE, SMALL SUBUNIT"/>
    <property type="match status" value="1"/>
</dbReference>
<evidence type="ECO:0000313" key="2">
    <source>
        <dbReference type="EMBL" id="MFB9897245.1"/>
    </source>
</evidence>
<name>A0ABV5ZJY6_9BACT</name>
<reference evidence="2 3" key="1">
    <citation type="submission" date="2024-09" db="EMBL/GenBank/DDBJ databases">
        <authorList>
            <person name="Sun Q."/>
            <person name="Mori K."/>
        </authorList>
    </citation>
    <scope>NUCLEOTIDE SEQUENCE [LARGE SCALE GENOMIC DNA]</scope>
    <source>
        <strain evidence="2 3">ATCC 51272</strain>
    </source>
</reference>
<dbReference type="InterPro" id="IPR045739">
    <property type="entry name" value="ACT_dom_pair"/>
</dbReference>
<protein>
    <submittedName>
        <fullName evidence="2">Amino acid-binding protein</fullName>
    </submittedName>
</protein>